<dbReference type="EMBL" id="LRQB01000031">
    <property type="protein sequence ID" value="KXA21458.1"/>
    <property type="molecule type" value="Genomic_DNA"/>
</dbReference>
<dbReference type="PATRIC" id="fig|2702.100.peg.531"/>
<reference evidence="1 2" key="1">
    <citation type="submission" date="2016-01" db="EMBL/GenBank/DDBJ databases">
        <authorList>
            <person name="Oliw E.H."/>
        </authorList>
    </citation>
    <scope>NUCLEOTIDE SEQUENCE [LARGE SCALE GENOMIC DNA]</scope>
    <source>
        <strain evidence="1 2">PSS_7772B</strain>
    </source>
</reference>
<dbReference type="AlphaFoldDB" id="A0A133NYW4"/>
<gene>
    <name evidence="1" type="ORF">HMPREF3208_00552</name>
</gene>
<accession>A0A133NYW4</accession>
<evidence type="ECO:0000313" key="1">
    <source>
        <dbReference type="EMBL" id="KXA21458.1"/>
    </source>
</evidence>
<protein>
    <submittedName>
        <fullName evidence="1">Uncharacterized protein</fullName>
    </submittedName>
</protein>
<dbReference type="Proteomes" id="UP000070687">
    <property type="component" value="Unassembled WGS sequence"/>
</dbReference>
<name>A0A133NYW4_GARVA</name>
<evidence type="ECO:0000313" key="2">
    <source>
        <dbReference type="Proteomes" id="UP000070687"/>
    </source>
</evidence>
<organism evidence="1 2">
    <name type="scientific">Gardnerella vaginalis</name>
    <dbReference type="NCBI Taxonomy" id="2702"/>
    <lineage>
        <taxon>Bacteria</taxon>
        <taxon>Bacillati</taxon>
        <taxon>Actinomycetota</taxon>
        <taxon>Actinomycetes</taxon>
        <taxon>Bifidobacteriales</taxon>
        <taxon>Bifidobacteriaceae</taxon>
        <taxon>Gardnerella</taxon>
    </lineage>
</organism>
<sequence>MRIKRNISTIPGSTKKSGRLLSPRVSLVETVLLWRSKNAATGRRPHFLVLVAQRLAHPVQRPHASLVTPPNKLTPASPFHNMFHGLTGVEPGASHKDWECSCGFTGVPALELPTHKERIKKMVTINSDHTVTLLIGEVEALVAFHNYLAGFTTKGLDENTLRYGIQALSSLLIVRDMFLIDSFHGCTMQDFLDNVEHPFAEKTVHYVRSSLDLVFRDDNFTLDTRRIHRAIALLTTMLELKGLSQRETVTVYGTLSYLYWLKNDTTNARITAQKALTIDEKYGLARITTTALLHHITPHWCQK</sequence>
<comment type="caution">
    <text evidence="1">The sequence shown here is derived from an EMBL/GenBank/DDBJ whole genome shotgun (WGS) entry which is preliminary data.</text>
</comment>
<proteinExistence type="predicted"/>